<keyword evidence="4" id="KW-0456">Lyase</keyword>
<dbReference type="Proteomes" id="UP000244168">
    <property type="component" value="Unassembled WGS sequence"/>
</dbReference>
<gene>
    <name evidence="7" type="ORF">C8P68_104250</name>
</gene>
<dbReference type="InterPro" id="IPR015422">
    <property type="entry name" value="PyrdxlP-dep_Trfase_small"/>
</dbReference>
<dbReference type="InterPro" id="IPR015421">
    <property type="entry name" value="PyrdxlP-dep_Trfase_major"/>
</dbReference>
<dbReference type="Gene3D" id="3.90.1150.10">
    <property type="entry name" value="Aspartate Aminotransferase, domain 1"/>
    <property type="match status" value="1"/>
</dbReference>
<evidence type="ECO:0000256" key="5">
    <source>
        <dbReference type="PIRSR" id="PIRSR017617-1"/>
    </source>
</evidence>
<dbReference type="FunFam" id="3.40.640.10:FF:000030">
    <property type="entry name" value="Low-specificity L-threonine aldolase"/>
    <property type="match status" value="1"/>
</dbReference>
<dbReference type="InterPro" id="IPR015424">
    <property type="entry name" value="PyrdxlP-dep_Trfase"/>
</dbReference>
<dbReference type="OrthoDB" id="9774495at2"/>
<dbReference type="EMBL" id="QAOQ01000004">
    <property type="protein sequence ID" value="PTQ96761.1"/>
    <property type="molecule type" value="Genomic_DNA"/>
</dbReference>
<keyword evidence="8" id="KW-1185">Reference proteome</keyword>
<dbReference type="InterPro" id="IPR001597">
    <property type="entry name" value="ArAA_b-elim_lyase/Thr_aldolase"/>
</dbReference>
<keyword evidence="3" id="KW-0663">Pyridoxal phosphate</keyword>
<proteinExistence type="inferred from homology"/>
<feature type="domain" description="Aromatic amino acid beta-eliminating lyase/threonine aldolase" evidence="6">
    <location>
        <begin position="6"/>
        <end position="289"/>
    </location>
</feature>
<dbReference type="SUPFAM" id="SSF53383">
    <property type="entry name" value="PLP-dependent transferases"/>
    <property type="match status" value="1"/>
</dbReference>
<dbReference type="GO" id="GO:0005829">
    <property type="term" value="C:cytosol"/>
    <property type="evidence" value="ECO:0007669"/>
    <property type="project" value="TreeGrafter"/>
</dbReference>
<name>A0A2T5J9K7_9SPHI</name>
<dbReference type="NCBIfam" id="NF041359">
    <property type="entry name" value="GntG_guanitoxin"/>
    <property type="match status" value="1"/>
</dbReference>
<comment type="similarity">
    <text evidence="2">Belongs to the threonine aldolase family.</text>
</comment>
<dbReference type="PANTHER" id="PTHR48097">
    <property type="entry name" value="L-THREONINE ALDOLASE-RELATED"/>
    <property type="match status" value="1"/>
</dbReference>
<dbReference type="GO" id="GO:0006545">
    <property type="term" value="P:glycine biosynthetic process"/>
    <property type="evidence" value="ECO:0007669"/>
    <property type="project" value="TreeGrafter"/>
</dbReference>
<evidence type="ECO:0000256" key="1">
    <source>
        <dbReference type="ARBA" id="ARBA00001933"/>
    </source>
</evidence>
<organism evidence="7 8">
    <name type="scientific">Mucilaginibacter yixingensis</name>
    <dbReference type="NCBI Taxonomy" id="1295612"/>
    <lineage>
        <taxon>Bacteria</taxon>
        <taxon>Pseudomonadati</taxon>
        <taxon>Bacteroidota</taxon>
        <taxon>Sphingobacteriia</taxon>
        <taxon>Sphingobacteriales</taxon>
        <taxon>Sphingobacteriaceae</taxon>
        <taxon>Mucilaginibacter</taxon>
    </lineage>
</organism>
<dbReference type="RefSeq" id="WP_107828710.1">
    <property type="nucleotide sequence ID" value="NZ_CP160205.1"/>
</dbReference>
<dbReference type="PIRSF" id="PIRSF017617">
    <property type="entry name" value="Thr_aldolase"/>
    <property type="match status" value="1"/>
</dbReference>
<comment type="caution">
    <text evidence="7">The sequence shown here is derived from an EMBL/GenBank/DDBJ whole genome shotgun (WGS) entry which is preliminary data.</text>
</comment>
<dbReference type="AlphaFoldDB" id="A0A2T5J9K7"/>
<feature type="modified residue" description="N6-(pyridoxal phosphate)lysine" evidence="5">
    <location>
        <position position="202"/>
    </location>
</feature>
<dbReference type="Gene3D" id="3.40.640.10">
    <property type="entry name" value="Type I PLP-dependent aspartate aminotransferase-like (Major domain)"/>
    <property type="match status" value="1"/>
</dbReference>
<evidence type="ECO:0000313" key="7">
    <source>
        <dbReference type="EMBL" id="PTQ96761.1"/>
    </source>
</evidence>
<dbReference type="InterPro" id="IPR023603">
    <property type="entry name" value="Low_specificity_L-TA-like"/>
</dbReference>
<reference evidence="7 8" key="1">
    <citation type="submission" date="2018-04" db="EMBL/GenBank/DDBJ databases">
        <title>Genomic Encyclopedia of Archaeal and Bacterial Type Strains, Phase II (KMG-II): from individual species to whole genera.</title>
        <authorList>
            <person name="Goeker M."/>
        </authorList>
    </citation>
    <scope>NUCLEOTIDE SEQUENCE [LARGE SCALE GENOMIC DNA]</scope>
    <source>
        <strain evidence="7 8">DSM 26809</strain>
    </source>
</reference>
<evidence type="ECO:0000256" key="3">
    <source>
        <dbReference type="ARBA" id="ARBA00022898"/>
    </source>
</evidence>
<dbReference type="PANTHER" id="PTHR48097:SF9">
    <property type="entry name" value="L-THREONINE ALDOLASE"/>
    <property type="match status" value="1"/>
</dbReference>
<protein>
    <submittedName>
        <fullName evidence="7">L-threonine aldolase</fullName>
    </submittedName>
</protein>
<evidence type="ECO:0000313" key="8">
    <source>
        <dbReference type="Proteomes" id="UP000244168"/>
    </source>
</evidence>
<comment type="cofactor">
    <cofactor evidence="1">
        <name>pyridoxal 5'-phosphate</name>
        <dbReference type="ChEBI" id="CHEBI:597326"/>
    </cofactor>
</comment>
<accession>A0A2T5J9K7</accession>
<dbReference type="Pfam" id="PF01212">
    <property type="entry name" value="Beta_elim_lyase"/>
    <property type="match status" value="1"/>
</dbReference>
<evidence type="ECO:0000256" key="4">
    <source>
        <dbReference type="ARBA" id="ARBA00023239"/>
    </source>
</evidence>
<evidence type="ECO:0000256" key="2">
    <source>
        <dbReference type="ARBA" id="ARBA00006966"/>
    </source>
</evidence>
<evidence type="ECO:0000259" key="6">
    <source>
        <dbReference type="Pfam" id="PF01212"/>
    </source>
</evidence>
<dbReference type="GO" id="GO:0006567">
    <property type="term" value="P:L-threonine catabolic process"/>
    <property type="evidence" value="ECO:0007669"/>
    <property type="project" value="TreeGrafter"/>
</dbReference>
<dbReference type="GO" id="GO:0008732">
    <property type="term" value="F:L-allo-threonine aldolase activity"/>
    <property type="evidence" value="ECO:0007669"/>
    <property type="project" value="TreeGrafter"/>
</dbReference>
<sequence length="340" mass="36789">MQLTVDLRSDTVTKPTTGMLDAMMSAKVGDDVFGEDETVTALEQKAAAMFGMEAGLFCPSGTMTNQIAIKCFTQPLDELIADQTAHVYRYEGGGIAFNSAVSTRLLNGDRGRVTAEMIEPEINAENVHFPRTSLVVLENTVNKGGGSCYTLADIKPIADLCQKHSLKLHLDGARIFNALAATGDNAIDYGKYFNGISICLSKGLGAPVGSVLLASKETIQYARRVRKVLGGGMRQAGFLAAAGIYALDHHVERLKIDHAHAQILGRALAQCSWVSHVVPPDTNIVLFDTAVPADDIIKKLDQKGVRCMSTGPNRIRFVLHLDVHPEQVEYAVVVLRNLEI</sequence>